<sequence>MAAGWPMEPPRSPIYFFADDILLFFKANLQEAEVVKQCLRTYEDLSGQAVNLHKCNICFSKNTTGARGGLIAGVSGVTGTENVGKCLGLPSFVGWNKRAVFTYIEEKITQRISAWNKRLLRREGKEILLKTIARAMPTFSMSVFLIPNSLCSAERTMSRFWWGYGGSNGRGIHWMAWVFKAKYFPKSSFIDAAVGNCPSYCWRSVMASHDLICSEIRRRIGDGAGTLL</sequence>
<evidence type="ECO:0000313" key="2">
    <source>
        <dbReference type="Proteomes" id="UP000595140"/>
    </source>
</evidence>
<dbReference type="Proteomes" id="UP000595140">
    <property type="component" value="Unassembled WGS sequence"/>
</dbReference>
<gene>
    <name evidence="1" type="ORF">CCAM_LOCUS5054</name>
</gene>
<dbReference type="EMBL" id="OOIL02000283">
    <property type="protein sequence ID" value="VFQ63278.1"/>
    <property type="molecule type" value="Genomic_DNA"/>
</dbReference>
<proteinExistence type="predicted"/>
<dbReference type="PANTHER" id="PTHR33116:SF86">
    <property type="entry name" value="REVERSE TRANSCRIPTASE DOMAIN-CONTAINING PROTEIN"/>
    <property type="match status" value="1"/>
</dbReference>
<organism evidence="1 2">
    <name type="scientific">Cuscuta campestris</name>
    <dbReference type="NCBI Taxonomy" id="132261"/>
    <lineage>
        <taxon>Eukaryota</taxon>
        <taxon>Viridiplantae</taxon>
        <taxon>Streptophyta</taxon>
        <taxon>Embryophyta</taxon>
        <taxon>Tracheophyta</taxon>
        <taxon>Spermatophyta</taxon>
        <taxon>Magnoliopsida</taxon>
        <taxon>eudicotyledons</taxon>
        <taxon>Gunneridae</taxon>
        <taxon>Pentapetalae</taxon>
        <taxon>asterids</taxon>
        <taxon>lamiids</taxon>
        <taxon>Solanales</taxon>
        <taxon>Convolvulaceae</taxon>
        <taxon>Cuscuteae</taxon>
        <taxon>Cuscuta</taxon>
        <taxon>Cuscuta subgen. Grammica</taxon>
        <taxon>Cuscuta sect. Cleistogrammica</taxon>
    </lineage>
</organism>
<evidence type="ECO:0008006" key="3">
    <source>
        <dbReference type="Google" id="ProtNLM"/>
    </source>
</evidence>
<dbReference type="AlphaFoldDB" id="A0A484KEH5"/>
<name>A0A484KEH5_9ASTE</name>
<accession>A0A484KEH5</accession>
<dbReference type="OrthoDB" id="1732437at2759"/>
<keyword evidence="2" id="KW-1185">Reference proteome</keyword>
<protein>
    <recommendedName>
        <fullName evidence="3">Reverse transcriptase domain-containing protein</fullName>
    </recommendedName>
</protein>
<dbReference type="PANTHER" id="PTHR33116">
    <property type="entry name" value="REVERSE TRANSCRIPTASE ZINC-BINDING DOMAIN-CONTAINING PROTEIN-RELATED-RELATED"/>
    <property type="match status" value="1"/>
</dbReference>
<reference evidence="1 2" key="1">
    <citation type="submission" date="2018-04" db="EMBL/GenBank/DDBJ databases">
        <authorList>
            <person name="Vogel A."/>
        </authorList>
    </citation>
    <scope>NUCLEOTIDE SEQUENCE [LARGE SCALE GENOMIC DNA]</scope>
</reference>
<evidence type="ECO:0000313" key="1">
    <source>
        <dbReference type="EMBL" id="VFQ63278.1"/>
    </source>
</evidence>